<dbReference type="SUPFAM" id="SSF55144">
    <property type="entry name" value="LigT-like"/>
    <property type="match status" value="1"/>
</dbReference>
<dbReference type="PANTHER" id="PTHR35561:SF1">
    <property type="entry name" value="RNA 2',3'-CYCLIC PHOSPHODIESTERASE"/>
    <property type="match status" value="1"/>
</dbReference>
<protein>
    <recommendedName>
        <fullName evidence="2">RNA 2',3'-cyclic phosphodiesterase</fullName>
        <shortName evidence="2">RNA 2',3'-CPDase</shortName>
        <ecNumber evidence="2">3.1.4.58</ecNumber>
    </recommendedName>
</protein>
<dbReference type="EC" id="3.1.4.58" evidence="2"/>
<dbReference type="Pfam" id="PF13563">
    <property type="entry name" value="2_5_RNA_ligase2"/>
    <property type="match status" value="1"/>
</dbReference>
<proteinExistence type="inferred from homology"/>
<dbReference type="HAMAP" id="MF_01940">
    <property type="entry name" value="RNA_CPDase"/>
    <property type="match status" value="1"/>
</dbReference>
<feature type="active site" description="Proton donor" evidence="2">
    <location>
        <position position="36"/>
    </location>
</feature>
<accession>A0ABM6FFF9</accession>
<sequence length="194" mass="20485">MRLFVAVDVPPALAAALLATLPRDAAVRPAPVAQVHLTLCFLGACAAPAVAQVEHALAGVTSPAFTLVPRDGGRFRGRQGSVLWIGVADPAPLRALHEAVRSALREAGLSLPRERFLPHLTVARCRPGAPEPLLQAWLAARRGAAWPAVEVGRFLLYASELSPGGARHHVLRAFPLAPSGQLAEPERQPQADQG</sequence>
<evidence type="ECO:0000256" key="2">
    <source>
        <dbReference type="HAMAP-Rule" id="MF_01940"/>
    </source>
</evidence>
<dbReference type="GO" id="GO:0016874">
    <property type="term" value="F:ligase activity"/>
    <property type="evidence" value="ECO:0007669"/>
    <property type="project" value="UniProtKB-KW"/>
</dbReference>
<reference evidence="3 4" key="1">
    <citation type="submission" date="2016-10" db="EMBL/GenBank/DDBJ databases">
        <title>Complete genome sequences of three Cupriavidus strains isolated from various Malaysian environments.</title>
        <authorList>
            <person name="Abdullah A.A.-A."/>
            <person name="Shafie N.A.H."/>
            <person name="Lau N.S."/>
        </authorList>
    </citation>
    <scope>NUCLEOTIDE SEQUENCE [LARGE SCALE GENOMIC DNA]</scope>
    <source>
        <strain evidence="3 4">USMAA1020</strain>
    </source>
</reference>
<comment type="catalytic activity">
    <reaction evidence="2">
        <text>a 3'-end 2',3'-cyclophospho-ribonucleotide-RNA + H2O = a 3'-end 2'-phospho-ribonucleotide-RNA + H(+)</text>
        <dbReference type="Rhea" id="RHEA:11828"/>
        <dbReference type="Rhea" id="RHEA-COMP:10464"/>
        <dbReference type="Rhea" id="RHEA-COMP:17353"/>
        <dbReference type="ChEBI" id="CHEBI:15377"/>
        <dbReference type="ChEBI" id="CHEBI:15378"/>
        <dbReference type="ChEBI" id="CHEBI:83064"/>
        <dbReference type="ChEBI" id="CHEBI:173113"/>
        <dbReference type="EC" id="3.1.4.58"/>
    </reaction>
</comment>
<dbReference type="EMBL" id="CP017755">
    <property type="protein sequence ID" value="AOZ10660.1"/>
    <property type="molecule type" value="Genomic_DNA"/>
</dbReference>
<feature type="active site" description="Proton acceptor" evidence="2">
    <location>
        <position position="119"/>
    </location>
</feature>
<dbReference type="InterPro" id="IPR004175">
    <property type="entry name" value="RNA_CPDase"/>
</dbReference>
<dbReference type="InterPro" id="IPR009097">
    <property type="entry name" value="Cyclic_Pdiesterase"/>
</dbReference>
<name>A0ABM6FFF9_9BURK</name>
<keyword evidence="3" id="KW-0436">Ligase</keyword>
<gene>
    <name evidence="3" type="ORF">BKK80_20575</name>
</gene>
<dbReference type="NCBIfam" id="TIGR02258">
    <property type="entry name" value="2_5_ligase"/>
    <property type="match status" value="1"/>
</dbReference>
<comment type="function">
    <text evidence="2">Hydrolyzes RNA 2',3'-cyclic phosphodiester to an RNA 2'-phosphomonoester.</text>
</comment>
<organism evidence="3 4">
    <name type="scientific">Cupriavidus malaysiensis</name>
    <dbReference type="NCBI Taxonomy" id="367825"/>
    <lineage>
        <taxon>Bacteria</taxon>
        <taxon>Pseudomonadati</taxon>
        <taxon>Pseudomonadota</taxon>
        <taxon>Betaproteobacteria</taxon>
        <taxon>Burkholderiales</taxon>
        <taxon>Burkholderiaceae</taxon>
        <taxon>Cupriavidus</taxon>
    </lineage>
</organism>
<keyword evidence="1 2" id="KW-0378">Hydrolase</keyword>
<evidence type="ECO:0000313" key="4">
    <source>
        <dbReference type="Proteomes" id="UP000177515"/>
    </source>
</evidence>
<comment type="similarity">
    <text evidence="2">Belongs to the 2H phosphoesterase superfamily. ThpR family.</text>
</comment>
<dbReference type="Gene3D" id="3.90.1140.10">
    <property type="entry name" value="Cyclic phosphodiesterase"/>
    <property type="match status" value="1"/>
</dbReference>
<evidence type="ECO:0000313" key="3">
    <source>
        <dbReference type="EMBL" id="AOZ10660.1"/>
    </source>
</evidence>
<feature type="short sequence motif" description="HXTX 2" evidence="2">
    <location>
        <begin position="119"/>
        <end position="122"/>
    </location>
</feature>
<dbReference type="Proteomes" id="UP000177515">
    <property type="component" value="Chromosome 2"/>
</dbReference>
<keyword evidence="4" id="KW-1185">Reference proteome</keyword>
<feature type="short sequence motif" description="HXTX 1" evidence="2">
    <location>
        <begin position="36"/>
        <end position="39"/>
    </location>
</feature>
<evidence type="ECO:0000256" key="1">
    <source>
        <dbReference type="ARBA" id="ARBA00022801"/>
    </source>
</evidence>
<dbReference type="PANTHER" id="PTHR35561">
    <property type="entry name" value="RNA 2',3'-CYCLIC PHOSPHODIESTERASE"/>
    <property type="match status" value="1"/>
</dbReference>